<gene>
    <name evidence="4" type="ORF">COCSUDRAFT_13439</name>
</gene>
<feature type="non-terminal residue" evidence="4">
    <location>
        <position position="1"/>
    </location>
</feature>
<proteinExistence type="inferred from homology"/>
<reference evidence="4 5" key="1">
    <citation type="journal article" date="2012" name="Genome Biol.">
        <title>The genome of the polar eukaryotic microalga coccomyxa subellipsoidea reveals traits of cold adaptation.</title>
        <authorList>
            <person name="Blanc G."/>
            <person name="Agarkova I."/>
            <person name="Grimwood J."/>
            <person name="Kuo A."/>
            <person name="Brueggeman A."/>
            <person name="Dunigan D."/>
            <person name="Gurnon J."/>
            <person name="Ladunga I."/>
            <person name="Lindquist E."/>
            <person name="Lucas S."/>
            <person name="Pangilinan J."/>
            <person name="Proschold T."/>
            <person name="Salamov A."/>
            <person name="Schmutz J."/>
            <person name="Weeks D."/>
            <person name="Yamada T."/>
            <person name="Claverie J.M."/>
            <person name="Grigoriev I."/>
            <person name="Van Etten J."/>
            <person name="Lomsadze A."/>
            <person name="Borodovsky M."/>
        </authorList>
    </citation>
    <scope>NUCLEOTIDE SEQUENCE [LARGE SCALE GENOMIC DNA]</scope>
    <source>
        <strain evidence="4 5">C-169</strain>
    </source>
</reference>
<comment type="caution">
    <text evidence="4">The sequence shown here is derived from an EMBL/GenBank/DDBJ whole genome shotgun (WGS) entry which is preliminary data.</text>
</comment>
<dbReference type="GeneID" id="17043365"/>
<dbReference type="STRING" id="574566.I0Z3Z4"/>
<dbReference type="Proteomes" id="UP000007264">
    <property type="component" value="Unassembled WGS sequence"/>
</dbReference>
<dbReference type="KEGG" id="csl:COCSUDRAFT_13439"/>
<name>I0Z3Z4_COCSC</name>
<sequence>ASKKQGGSTQNRGGSLPKMLGVKLYGGQSCHAGNIIIRQRGTEFHPGHNVGMGTDHTLFALVDGSVKFHTNKYPWKRIVSVLPKSASGLQ</sequence>
<dbReference type="InterPro" id="IPR018261">
    <property type="entry name" value="Ribosomal_bL27_CS"/>
</dbReference>
<dbReference type="AlphaFoldDB" id="I0Z3Z4"/>
<dbReference type="GO" id="GO:0006412">
    <property type="term" value="P:translation"/>
    <property type="evidence" value="ECO:0007669"/>
    <property type="project" value="InterPro"/>
</dbReference>
<evidence type="ECO:0000256" key="2">
    <source>
        <dbReference type="ARBA" id="ARBA00022980"/>
    </source>
</evidence>
<dbReference type="eggNOG" id="KOG4600">
    <property type="taxonomic scope" value="Eukaryota"/>
</dbReference>
<keyword evidence="3" id="KW-0687">Ribonucleoprotein</keyword>
<dbReference type="GO" id="GO:1990904">
    <property type="term" value="C:ribonucleoprotein complex"/>
    <property type="evidence" value="ECO:0007669"/>
    <property type="project" value="UniProtKB-KW"/>
</dbReference>
<dbReference type="FunFam" id="2.40.50.100:FF:000020">
    <property type="entry name" value="50S ribosomal protein L27"/>
    <property type="match status" value="1"/>
</dbReference>
<evidence type="ECO:0000256" key="1">
    <source>
        <dbReference type="ARBA" id="ARBA00010797"/>
    </source>
</evidence>
<evidence type="ECO:0000256" key="3">
    <source>
        <dbReference type="ARBA" id="ARBA00023274"/>
    </source>
</evidence>
<dbReference type="Gene3D" id="2.40.50.100">
    <property type="match status" value="1"/>
</dbReference>
<dbReference type="PROSITE" id="PS00831">
    <property type="entry name" value="RIBOSOMAL_L27"/>
    <property type="match status" value="1"/>
</dbReference>
<dbReference type="SUPFAM" id="SSF110324">
    <property type="entry name" value="Ribosomal L27 protein-like"/>
    <property type="match status" value="1"/>
</dbReference>
<dbReference type="PANTHER" id="PTHR15893">
    <property type="entry name" value="RIBOSOMAL PROTEIN L27"/>
    <property type="match status" value="1"/>
</dbReference>
<keyword evidence="5" id="KW-1185">Reference proteome</keyword>
<evidence type="ECO:0000313" key="5">
    <source>
        <dbReference type="Proteomes" id="UP000007264"/>
    </source>
</evidence>
<evidence type="ECO:0000313" key="4">
    <source>
        <dbReference type="EMBL" id="EIE25363.1"/>
    </source>
</evidence>
<dbReference type="GO" id="GO:0005840">
    <property type="term" value="C:ribosome"/>
    <property type="evidence" value="ECO:0007669"/>
    <property type="project" value="UniProtKB-KW"/>
</dbReference>
<dbReference type="GO" id="GO:0003735">
    <property type="term" value="F:structural constituent of ribosome"/>
    <property type="evidence" value="ECO:0007669"/>
    <property type="project" value="InterPro"/>
</dbReference>
<accession>I0Z3Z4</accession>
<organism evidence="4 5">
    <name type="scientific">Coccomyxa subellipsoidea (strain C-169)</name>
    <name type="common">Green microalga</name>
    <dbReference type="NCBI Taxonomy" id="574566"/>
    <lineage>
        <taxon>Eukaryota</taxon>
        <taxon>Viridiplantae</taxon>
        <taxon>Chlorophyta</taxon>
        <taxon>core chlorophytes</taxon>
        <taxon>Trebouxiophyceae</taxon>
        <taxon>Trebouxiophyceae incertae sedis</taxon>
        <taxon>Coccomyxaceae</taxon>
        <taxon>Coccomyxa</taxon>
        <taxon>Coccomyxa subellipsoidea</taxon>
    </lineage>
</organism>
<dbReference type="InterPro" id="IPR001684">
    <property type="entry name" value="Ribosomal_bL27"/>
</dbReference>
<dbReference type="RefSeq" id="XP_005649907.1">
    <property type="nucleotide sequence ID" value="XM_005649850.1"/>
</dbReference>
<dbReference type="PANTHER" id="PTHR15893:SF0">
    <property type="entry name" value="LARGE RIBOSOMAL SUBUNIT PROTEIN BL27M"/>
    <property type="match status" value="1"/>
</dbReference>
<dbReference type="OrthoDB" id="1867012at2759"/>
<protein>
    <submittedName>
        <fullName evidence="4">LSU ribosomal protein L27P</fullName>
    </submittedName>
</protein>
<dbReference type="NCBIfam" id="TIGR00062">
    <property type="entry name" value="L27"/>
    <property type="match status" value="1"/>
</dbReference>
<dbReference type="PRINTS" id="PR00063">
    <property type="entry name" value="RIBOSOMALL27"/>
</dbReference>
<dbReference type="Pfam" id="PF01016">
    <property type="entry name" value="Ribosomal_L27"/>
    <property type="match status" value="1"/>
</dbReference>
<keyword evidence="2 4" id="KW-0689">Ribosomal protein</keyword>
<dbReference type="EMBL" id="AGSI01000004">
    <property type="protein sequence ID" value="EIE25363.1"/>
    <property type="molecule type" value="Genomic_DNA"/>
</dbReference>
<comment type="similarity">
    <text evidence="1">Belongs to the bacterial ribosomal protein bL27 family.</text>
</comment>